<dbReference type="InterPro" id="IPR006603">
    <property type="entry name" value="PQ-loop_rpt"/>
</dbReference>
<keyword evidence="3 7" id="KW-1133">Transmembrane helix</keyword>
<evidence type="ECO:0000256" key="4">
    <source>
        <dbReference type="ARBA" id="ARBA00023136"/>
    </source>
</evidence>
<reference evidence="8 9" key="1">
    <citation type="submission" date="2016-08" db="EMBL/GenBank/DDBJ databases">
        <authorList>
            <consortium name="Lentinula edodes genome sequencing consortium"/>
            <person name="Sakamoto Y."/>
            <person name="Nakade K."/>
            <person name="Sato S."/>
            <person name="Yoshida Y."/>
            <person name="Miyazaki K."/>
            <person name="Natsume S."/>
            <person name="Konno N."/>
        </authorList>
    </citation>
    <scope>NUCLEOTIDE SEQUENCE [LARGE SCALE GENOMIC DNA]</scope>
    <source>
        <strain evidence="8 9">NBRC 111202</strain>
    </source>
</reference>
<dbReference type="GO" id="GO:0098852">
    <property type="term" value="C:lytic vacuole membrane"/>
    <property type="evidence" value="ECO:0007669"/>
    <property type="project" value="UniProtKB-ARBA"/>
</dbReference>
<name>A0A1Q3EEQ6_LENED</name>
<comment type="catalytic activity">
    <reaction evidence="6">
        <text>L-histidine(out) + L-arginine(in) = L-histidine(in) + L-arginine(out)</text>
        <dbReference type="Rhea" id="RHEA:71063"/>
        <dbReference type="ChEBI" id="CHEBI:32682"/>
        <dbReference type="ChEBI" id="CHEBI:57595"/>
    </reaction>
</comment>
<feature type="transmembrane region" description="Helical" evidence="7">
    <location>
        <begin position="15"/>
        <end position="34"/>
    </location>
</feature>
<dbReference type="Gene3D" id="1.20.1280.290">
    <property type="match status" value="2"/>
</dbReference>
<feature type="transmembrane region" description="Helical" evidence="7">
    <location>
        <begin position="132"/>
        <end position="152"/>
    </location>
</feature>
<dbReference type="Proteomes" id="UP000188533">
    <property type="component" value="Unassembled WGS sequence"/>
</dbReference>
<keyword evidence="4 7" id="KW-0472">Membrane</keyword>
<evidence type="ECO:0000313" key="9">
    <source>
        <dbReference type="Proteomes" id="UP000188533"/>
    </source>
</evidence>
<protein>
    <submittedName>
        <fullName evidence="8">PQ-loop-domain-containing protein</fullName>
    </submittedName>
</protein>
<accession>A0A1Q3EEQ6</accession>
<keyword evidence="9" id="KW-1185">Reference proteome</keyword>
<dbReference type="GO" id="GO:0015174">
    <property type="term" value="F:basic amino acid transmembrane transporter activity"/>
    <property type="evidence" value="ECO:0007669"/>
    <property type="project" value="UniProtKB-ARBA"/>
</dbReference>
<feature type="transmembrane region" description="Helical" evidence="7">
    <location>
        <begin position="209"/>
        <end position="232"/>
    </location>
</feature>
<evidence type="ECO:0000256" key="2">
    <source>
        <dbReference type="ARBA" id="ARBA00022692"/>
    </source>
</evidence>
<dbReference type="PANTHER" id="PTHR16201">
    <property type="entry name" value="SEVEN TRANSMEMBRANE PROTEIN 1-RELATED"/>
    <property type="match status" value="1"/>
</dbReference>
<comment type="similarity">
    <text evidence="5">Belongs to the laat-1 family.</text>
</comment>
<dbReference type="Pfam" id="PF04193">
    <property type="entry name" value="PQ-loop"/>
    <property type="match status" value="2"/>
</dbReference>
<reference evidence="8 9" key="2">
    <citation type="submission" date="2017-02" db="EMBL/GenBank/DDBJ databases">
        <title>A genome survey and senescence transcriptome analysis in Lentinula edodes.</title>
        <authorList>
            <person name="Sakamoto Y."/>
            <person name="Nakade K."/>
            <person name="Sato S."/>
            <person name="Yoshida Y."/>
            <person name="Miyazaki K."/>
            <person name="Natsume S."/>
            <person name="Konno N."/>
        </authorList>
    </citation>
    <scope>NUCLEOTIDE SEQUENCE [LARGE SCALE GENOMIC DNA]</scope>
    <source>
        <strain evidence="8 9">NBRC 111202</strain>
    </source>
</reference>
<dbReference type="EMBL" id="BDGU01000267">
    <property type="protein sequence ID" value="GAW05703.1"/>
    <property type="molecule type" value="Genomic_DNA"/>
</dbReference>
<comment type="subcellular location">
    <subcellularLocation>
        <location evidence="1">Membrane</location>
        <topology evidence="1">Multi-pass membrane protein</topology>
    </subcellularLocation>
</comment>
<dbReference type="STRING" id="5353.A0A1Q3EEQ6"/>
<keyword evidence="2 7" id="KW-0812">Transmembrane</keyword>
<proteinExistence type="inferred from homology"/>
<gene>
    <name evidence="8" type="ORF">LENED_007577</name>
</gene>
<sequence length="254" mass="28366">MYSFNDIDSDTLSSILGWVSIACWIVVYSPQIYANYTLQSGEGLSLVFVYVWLLGDITNMTGAILAGLLPTIIILGLYYTLCDIILLVQVYYYRKKATRSLAFEGVESEETPLLPNSANNQIKNDMTSVKGLALRYAGALIFVVVTGVLAWLDKCNLLRSRIPQIIKNFGTRCEGLAPALFFFSILGNATYSLSICVKSMEKEYLVTNASWLAGSALTIFLDLVVLSQFSYFRYIALKRVVWILPAENIPQRES</sequence>
<dbReference type="GO" id="GO:0034486">
    <property type="term" value="P:vacuolar transmembrane transport"/>
    <property type="evidence" value="ECO:0007669"/>
    <property type="project" value="UniProtKB-ARBA"/>
</dbReference>
<feature type="transmembrane region" description="Helical" evidence="7">
    <location>
        <begin position="176"/>
        <end position="197"/>
    </location>
</feature>
<feature type="transmembrane region" description="Helical" evidence="7">
    <location>
        <begin position="46"/>
        <end position="66"/>
    </location>
</feature>
<evidence type="ECO:0000256" key="3">
    <source>
        <dbReference type="ARBA" id="ARBA00022989"/>
    </source>
</evidence>
<evidence type="ECO:0000256" key="5">
    <source>
        <dbReference type="ARBA" id="ARBA00038039"/>
    </source>
</evidence>
<feature type="transmembrane region" description="Helical" evidence="7">
    <location>
        <begin position="72"/>
        <end position="93"/>
    </location>
</feature>
<dbReference type="InterPro" id="IPR051415">
    <property type="entry name" value="LAAT-1"/>
</dbReference>
<evidence type="ECO:0000313" key="8">
    <source>
        <dbReference type="EMBL" id="GAW05703.1"/>
    </source>
</evidence>
<comment type="caution">
    <text evidence="8">The sequence shown here is derived from an EMBL/GenBank/DDBJ whole genome shotgun (WGS) entry which is preliminary data.</text>
</comment>
<evidence type="ECO:0000256" key="7">
    <source>
        <dbReference type="SAM" id="Phobius"/>
    </source>
</evidence>
<dbReference type="AlphaFoldDB" id="A0A1Q3EEQ6"/>
<dbReference type="SMART" id="SM00679">
    <property type="entry name" value="CTNS"/>
    <property type="match status" value="2"/>
</dbReference>
<evidence type="ECO:0000256" key="6">
    <source>
        <dbReference type="ARBA" id="ARBA00050768"/>
    </source>
</evidence>
<evidence type="ECO:0000256" key="1">
    <source>
        <dbReference type="ARBA" id="ARBA00004141"/>
    </source>
</evidence>
<dbReference type="PANTHER" id="PTHR16201:SF44">
    <property type="entry name" value="SEVEN TRANSMEMBRANE PROTEIN 1"/>
    <property type="match status" value="1"/>
</dbReference>
<dbReference type="FunFam" id="1.20.1280.290:FF:000009">
    <property type="entry name" value="PQ loop repeat family protein"/>
    <property type="match status" value="1"/>
</dbReference>
<organism evidence="8 9">
    <name type="scientific">Lentinula edodes</name>
    <name type="common">Shiitake mushroom</name>
    <name type="synonym">Lentinus edodes</name>
    <dbReference type="NCBI Taxonomy" id="5353"/>
    <lineage>
        <taxon>Eukaryota</taxon>
        <taxon>Fungi</taxon>
        <taxon>Dikarya</taxon>
        <taxon>Basidiomycota</taxon>
        <taxon>Agaricomycotina</taxon>
        <taxon>Agaricomycetes</taxon>
        <taxon>Agaricomycetidae</taxon>
        <taxon>Agaricales</taxon>
        <taxon>Marasmiineae</taxon>
        <taxon>Omphalotaceae</taxon>
        <taxon>Lentinula</taxon>
    </lineage>
</organism>